<evidence type="ECO:0000313" key="4">
    <source>
        <dbReference type="Proteomes" id="UP000324974"/>
    </source>
</evidence>
<dbReference type="SUPFAM" id="SSF52317">
    <property type="entry name" value="Class I glutamine amidotransferase-like"/>
    <property type="match status" value="1"/>
</dbReference>
<dbReference type="InterPro" id="IPR029062">
    <property type="entry name" value="Class_I_gatase-like"/>
</dbReference>
<dbReference type="Proteomes" id="UP000324974">
    <property type="component" value="Chromosome"/>
</dbReference>
<proteinExistence type="predicted"/>
<name>A0A5C1APH7_9BACT</name>
<gene>
    <name evidence="3" type="ORF">PX52LOC_06729</name>
</gene>
<evidence type="ECO:0000259" key="2">
    <source>
        <dbReference type="Pfam" id="PF07090"/>
    </source>
</evidence>
<keyword evidence="1" id="KW-0472">Membrane</keyword>
<feature type="domain" description="Putative glutamine amidotransferase" evidence="2">
    <location>
        <begin position="403"/>
        <end position="597"/>
    </location>
</feature>
<dbReference type="RefSeq" id="WP_149114020.1">
    <property type="nucleotide sequence ID" value="NZ_CP042425.1"/>
</dbReference>
<keyword evidence="1" id="KW-0812">Transmembrane</keyword>
<keyword evidence="1" id="KW-1133">Transmembrane helix</keyword>
<dbReference type="OrthoDB" id="9781333at2"/>
<evidence type="ECO:0000256" key="1">
    <source>
        <dbReference type="SAM" id="Phobius"/>
    </source>
</evidence>
<evidence type="ECO:0000313" key="3">
    <source>
        <dbReference type="EMBL" id="QEL19652.1"/>
    </source>
</evidence>
<feature type="transmembrane region" description="Helical" evidence="1">
    <location>
        <begin position="40"/>
        <end position="65"/>
    </location>
</feature>
<dbReference type="PANTHER" id="PTHR37947:SF1">
    <property type="entry name" value="BLL2462 PROTEIN"/>
    <property type="match status" value="1"/>
</dbReference>
<feature type="transmembrane region" description="Helical" evidence="1">
    <location>
        <begin position="13"/>
        <end position="33"/>
    </location>
</feature>
<reference evidence="4" key="1">
    <citation type="submission" date="2019-08" db="EMBL/GenBank/DDBJ databases">
        <title>Limnoglobus roseus gen. nov., sp. nov., a novel freshwater planctomycete with a giant genome from the family Gemmataceae.</title>
        <authorList>
            <person name="Kulichevskaya I.S."/>
            <person name="Naumoff D.G."/>
            <person name="Miroshnikov K."/>
            <person name="Ivanova A."/>
            <person name="Philippov D.A."/>
            <person name="Hakobyan A."/>
            <person name="Rijpstra I.C."/>
            <person name="Sinninghe Damste J.S."/>
            <person name="Liesack W."/>
            <person name="Dedysh S.N."/>
        </authorList>
    </citation>
    <scope>NUCLEOTIDE SEQUENCE [LARGE SCALE GENOMIC DNA]</scope>
    <source>
        <strain evidence="4">PX52</strain>
    </source>
</reference>
<accession>A0A5C1APH7</accession>
<dbReference type="KEGG" id="lrs:PX52LOC_06729"/>
<dbReference type="InterPro" id="IPR010768">
    <property type="entry name" value="GATase1-like"/>
</dbReference>
<sequence>MTETGFVFGSPEWLIPAAVAVGLAALFVIWSYSRSRGPRAVVFACAVLKIVAVTALGLCLLEPLLTGSRPQPGANVFVVLADTSRSLQIRGGDSGGPSRADWARSLLENNPAWRTRLGQDFDVRNFVFDTHLRGVDGFDGLTFDGNATSLHTALAAVAKRYQGRPVAGVLLVSDGNATDAAALDWSSLPPVYPVLPPAGGVPRDIAVSRLTVNQTNFEAAPVTLQAEAMALGVKGEAVVAILSNEAGREIDRQEATVADDREPLNFRFQVRPEKAGVGFYRVQVRLKSEVANAADAPSIEQTLANNGRLVAVDRGRGPHRVLYVCGRPNWEFKYLRRAMEDDAEVQLVGLVRVARREPKFDFRSARTRPDNPLFKGFDNPDAETAERHDQPVMIRLGTQDAVELRTGFPQAAADLYRYDAVILDDIEAEFFTPDQQALLRNFVSRRGGGFLMLGGPDSFSAGKYDRTPVGELLPVYLDRPAAAAGAEDFRLVLTREGWLQPWVRTRKTEDDENRRLAAMAPFHTLNRVGRAKPGATVLAQVRDPAGTELPALVAQPFGKGRSAALLIGDLWRWGLRRDDPKQDDFDRSWRQTVRWLVADVPGRVEVRATPTAGAALPAMELAVQSTDAEYVPLDNAAVSVQITRPNGETLTLPAEADRREAGQYLATFVPREPGAYRATATVTAPDGSTVGKREVGWCVQPEADEFARLEPNRELLEQIATRTQGEVVPADGLERFVANLPSRKAPNMEAWATPLWHRGWYFAVTLLCLAAEWGLRRRFGMA</sequence>
<dbReference type="EMBL" id="CP042425">
    <property type="protein sequence ID" value="QEL19652.1"/>
    <property type="molecule type" value="Genomic_DNA"/>
</dbReference>
<protein>
    <submittedName>
        <fullName evidence="3">VWA domain-containing protein</fullName>
    </submittedName>
</protein>
<dbReference type="PANTHER" id="PTHR37947">
    <property type="entry name" value="BLL2462 PROTEIN"/>
    <property type="match status" value="1"/>
</dbReference>
<keyword evidence="4" id="KW-1185">Reference proteome</keyword>
<organism evidence="3 4">
    <name type="scientific">Limnoglobus roseus</name>
    <dbReference type="NCBI Taxonomy" id="2598579"/>
    <lineage>
        <taxon>Bacteria</taxon>
        <taxon>Pseudomonadati</taxon>
        <taxon>Planctomycetota</taxon>
        <taxon>Planctomycetia</taxon>
        <taxon>Gemmatales</taxon>
        <taxon>Gemmataceae</taxon>
        <taxon>Limnoglobus</taxon>
    </lineage>
</organism>
<dbReference type="Gene3D" id="3.40.50.880">
    <property type="match status" value="1"/>
</dbReference>
<dbReference type="AlphaFoldDB" id="A0A5C1APH7"/>
<dbReference type="Pfam" id="PF07090">
    <property type="entry name" value="GATase1_like"/>
    <property type="match status" value="1"/>
</dbReference>